<comment type="caution">
    <text evidence="1">The sequence shown here is derived from an EMBL/GenBank/DDBJ whole genome shotgun (WGS) entry which is preliminary data.</text>
</comment>
<name>A0A4V5LQ59_9FLAO</name>
<evidence type="ECO:0000313" key="1">
    <source>
        <dbReference type="EMBL" id="TJY34019.1"/>
    </source>
</evidence>
<sequence length="184" mass="21734">MKNYIFFFFILALAFTSCDGRNRALESNEERVSKSKLSITDIEVIKYIPEKPIRSITDTIIDSKINIKVSYYSSPNKTVEVLHIDKNNQKIKTYYRAFESKIQVVKNNKLLFIKTLSKDNFLTEESNFWNDAVLQYVWLDEFESTDNNYKFYCSFLVPETESYKMYSIHYNNLGNKTIKLIETS</sequence>
<keyword evidence="2" id="KW-1185">Reference proteome</keyword>
<dbReference type="Proteomes" id="UP000307657">
    <property type="component" value="Unassembled WGS sequence"/>
</dbReference>
<proteinExistence type="predicted"/>
<dbReference type="PROSITE" id="PS51257">
    <property type="entry name" value="PROKAR_LIPOPROTEIN"/>
    <property type="match status" value="1"/>
</dbReference>
<dbReference type="AlphaFoldDB" id="A0A4V5LQ59"/>
<reference evidence="1 2" key="1">
    <citation type="submission" date="2019-04" db="EMBL/GenBank/DDBJ databases">
        <title>Lacinutrix sp. nov., isolated from marine water.</title>
        <authorList>
            <person name="Kim W."/>
        </authorList>
    </citation>
    <scope>NUCLEOTIDE SEQUENCE [LARGE SCALE GENOMIC DNA]</scope>
    <source>
        <strain evidence="1 2">CAU 1491</strain>
    </source>
</reference>
<gene>
    <name evidence="1" type="ORF">E5167_11920</name>
</gene>
<dbReference type="OrthoDB" id="1441026at2"/>
<evidence type="ECO:0000313" key="2">
    <source>
        <dbReference type="Proteomes" id="UP000307657"/>
    </source>
</evidence>
<dbReference type="RefSeq" id="WP_136844375.1">
    <property type="nucleotide sequence ID" value="NZ_SUPL01000006.1"/>
</dbReference>
<organism evidence="1 2">
    <name type="scientific">Pontimicrobium aquaticum</name>
    <dbReference type="NCBI Taxonomy" id="2565367"/>
    <lineage>
        <taxon>Bacteria</taxon>
        <taxon>Pseudomonadati</taxon>
        <taxon>Bacteroidota</taxon>
        <taxon>Flavobacteriia</taxon>
        <taxon>Flavobacteriales</taxon>
        <taxon>Flavobacteriaceae</taxon>
        <taxon>Pontimicrobium</taxon>
    </lineage>
</organism>
<protein>
    <recommendedName>
        <fullName evidence="3">Lipoprotein</fullName>
    </recommendedName>
</protein>
<dbReference type="EMBL" id="SUPL01000006">
    <property type="protein sequence ID" value="TJY34019.1"/>
    <property type="molecule type" value="Genomic_DNA"/>
</dbReference>
<accession>A0A4V5LQ59</accession>
<dbReference type="Gene3D" id="2.40.128.510">
    <property type="entry name" value="Protein of unknown function DUF4738"/>
    <property type="match status" value="1"/>
</dbReference>
<evidence type="ECO:0008006" key="3">
    <source>
        <dbReference type="Google" id="ProtNLM"/>
    </source>
</evidence>